<accession>A0A326U202</accession>
<evidence type="ECO:0000313" key="7">
    <source>
        <dbReference type="Proteomes" id="UP000248806"/>
    </source>
</evidence>
<keyword evidence="3" id="KW-0804">Transcription</keyword>
<dbReference type="PROSITE" id="PS51078">
    <property type="entry name" value="ICLR_ED"/>
    <property type="match status" value="1"/>
</dbReference>
<dbReference type="Gene3D" id="3.30.450.40">
    <property type="match status" value="1"/>
</dbReference>
<dbReference type="PANTHER" id="PTHR30136:SF24">
    <property type="entry name" value="HTH-TYPE TRANSCRIPTIONAL REPRESSOR ALLR"/>
    <property type="match status" value="1"/>
</dbReference>
<evidence type="ECO:0000259" key="5">
    <source>
        <dbReference type="PROSITE" id="PS51078"/>
    </source>
</evidence>
<dbReference type="CDD" id="cd00090">
    <property type="entry name" value="HTH_ARSR"/>
    <property type="match status" value="1"/>
</dbReference>
<dbReference type="InterPro" id="IPR029016">
    <property type="entry name" value="GAF-like_dom_sf"/>
</dbReference>
<dbReference type="InterPro" id="IPR005471">
    <property type="entry name" value="Tscrpt_reg_IclR_N"/>
</dbReference>
<dbReference type="InterPro" id="IPR014757">
    <property type="entry name" value="Tscrpt_reg_IclR_C"/>
</dbReference>
<evidence type="ECO:0000259" key="4">
    <source>
        <dbReference type="PROSITE" id="PS51077"/>
    </source>
</evidence>
<evidence type="ECO:0000256" key="3">
    <source>
        <dbReference type="ARBA" id="ARBA00023163"/>
    </source>
</evidence>
<dbReference type="GO" id="GO:0003700">
    <property type="term" value="F:DNA-binding transcription factor activity"/>
    <property type="evidence" value="ECO:0007669"/>
    <property type="project" value="TreeGrafter"/>
</dbReference>
<proteinExistence type="predicted"/>
<feature type="domain" description="IclR-ED" evidence="5">
    <location>
        <begin position="117"/>
        <end position="301"/>
    </location>
</feature>
<dbReference type="PROSITE" id="PS51077">
    <property type="entry name" value="HTH_ICLR"/>
    <property type="match status" value="1"/>
</dbReference>
<keyword evidence="1" id="KW-0805">Transcription regulation</keyword>
<sequence length="302" mass="33746">MDIVNDTGKIGKQDKIGLTRFLQEYILVHMSKRFVRQSEQRRDEDAHMSRLRLPAPMVERAFRLLDLLSLAEEGMTLSELSRQLSMSKGSMHGLLKTLEACGIVEQTDEKLYVAGPYLFDLAQRFARGPGLRRLVLPAMQRLAEATGETVILGREETIGVRINECVRAENEHLHISARPGTIVHFLAGATGRVVLASWSPERRESFLRSQPLPTFTRRSISDPERWLREVAETERTGVGIDYEEYLTGVNAVAAPITGPGRNLVALLWIVGFASRFDRVRVIEASRLLSAEVQAISRALGGA</sequence>
<dbReference type="AlphaFoldDB" id="A0A326U202"/>
<comment type="caution">
    <text evidence="6">The sequence shown here is derived from an EMBL/GenBank/DDBJ whole genome shotgun (WGS) entry which is preliminary data.</text>
</comment>
<dbReference type="Pfam" id="PF01614">
    <property type="entry name" value="IclR_C"/>
    <property type="match status" value="1"/>
</dbReference>
<evidence type="ECO:0000256" key="2">
    <source>
        <dbReference type="ARBA" id="ARBA00023125"/>
    </source>
</evidence>
<evidence type="ECO:0000313" key="6">
    <source>
        <dbReference type="EMBL" id="PZW22463.1"/>
    </source>
</evidence>
<dbReference type="EMBL" id="QKUF01000033">
    <property type="protein sequence ID" value="PZW22463.1"/>
    <property type="molecule type" value="Genomic_DNA"/>
</dbReference>
<dbReference type="SUPFAM" id="SSF46785">
    <property type="entry name" value="Winged helix' DNA-binding domain"/>
    <property type="match status" value="1"/>
</dbReference>
<evidence type="ECO:0000256" key="1">
    <source>
        <dbReference type="ARBA" id="ARBA00023015"/>
    </source>
</evidence>
<dbReference type="Pfam" id="PF09339">
    <property type="entry name" value="HTH_IclR"/>
    <property type="match status" value="1"/>
</dbReference>
<dbReference type="InterPro" id="IPR011991">
    <property type="entry name" value="ArsR-like_HTH"/>
</dbReference>
<dbReference type="GO" id="GO:0003677">
    <property type="term" value="F:DNA binding"/>
    <property type="evidence" value="ECO:0007669"/>
    <property type="project" value="UniProtKB-KW"/>
</dbReference>
<dbReference type="GO" id="GO:0045892">
    <property type="term" value="P:negative regulation of DNA-templated transcription"/>
    <property type="evidence" value="ECO:0007669"/>
    <property type="project" value="TreeGrafter"/>
</dbReference>
<dbReference type="InterPro" id="IPR036388">
    <property type="entry name" value="WH-like_DNA-bd_sf"/>
</dbReference>
<keyword evidence="2" id="KW-0238">DNA-binding</keyword>
<dbReference type="InterPro" id="IPR036390">
    <property type="entry name" value="WH_DNA-bd_sf"/>
</dbReference>
<name>A0A326U202_THEHA</name>
<gene>
    <name evidence="6" type="ORF">EI42_05485</name>
</gene>
<reference evidence="6 7" key="1">
    <citation type="submission" date="2018-06" db="EMBL/GenBank/DDBJ databases">
        <title>Genomic Encyclopedia of Archaeal and Bacterial Type Strains, Phase II (KMG-II): from individual species to whole genera.</title>
        <authorList>
            <person name="Goeker M."/>
        </authorList>
    </citation>
    <scope>NUCLEOTIDE SEQUENCE [LARGE SCALE GENOMIC DNA]</scope>
    <source>
        <strain evidence="6 7">ATCC BAA-1881</strain>
    </source>
</reference>
<feature type="domain" description="HTH iclR-type" evidence="4">
    <location>
        <begin position="55"/>
        <end position="116"/>
    </location>
</feature>
<dbReference type="InterPro" id="IPR050707">
    <property type="entry name" value="HTH_MetabolicPath_Reg"/>
</dbReference>
<dbReference type="Proteomes" id="UP000248806">
    <property type="component" value="Unassembled WGS sequence"/>
</dbReference>
<dbReference type="SUPFAM" id="SSF55781">
    <property type="entry name" value="GAF domain-like"/>
    <property type="match status" value="1"/>
</dbReference>
<dbReference type="Gene3D" id="1.10.10.10">
    <property type="entry name" value="Winged helix-like DNA-binding domain superfamily/Winged helix DNA-binding domain"/>
    <property type="match status" value="1"/>
</dbReference>
<keyword evidence="7" id="KW-1185">Reference proteome</keyword>
<protein>
    <submittedName>
        <fullName evidence="6">IclR family transcriptional regulator</fullName>
    </submittedName>
</protein>
<organism evidence="6 7">
    <name type="scientific">Thermosporothrix hazakensis</name>
    <dbReference type="NCBI Taxonomy" id="644383"/>
    <lineage>
        <taxon>Bacteria</taxon>
        <taxon>Bacillati</taxon>
        <taxon>Chloroflexota</taxon>
        <taxon>Ktedonobacteria</taxon>
        <taxon>Ktedonobacterales</taxon>
        <taxon>Thermosporotrichaceae</taxon>
        <taxon>Thermosporothrix</taxon>
    </lineage>
</organism>
<dbReference type="PANTHER" id="PTHR30136">
    <property type="entry name" value="HELIX-TURN-HELIX TRANSCRIPTIONAL REGULATOR, ICLR FAMILY"/>
    <property type="match status" value="1"/>
</dbReference>
<dbReference type="SMART" id="SM00346">
    <property type="entry name" value="HTH_ICLR"/>
    <property type="match status" value="1"/>
</dbReference>